<gene>
    <name evidence="3" type="ORF">DFH08DRAFT_808471</name>
</gene>
<dbReference type="AlphaFoldDB" id="A0AAD7A1T1"/>
<sequence>MPMALPVHRLPSSFWLQVTISSYTHDHLTLVRLTKAIHATVLPVLYCDIAVTEFVANIVNTLATKTYLLPVVKTLCFEDPDARVNIKQWDAIFPGMKNLTHLALHPSTFLMSPDVLPLIKCCLQYFHVFSSMEGVWLDFLNNMHTLEVFLLHGSLHGRVPGPLPRLYAIKARAADLAKFAERHIALCHLWFDRSAALAESQLGPVELTLFSASFSRLDTIRISAPDLLLLISGAPKFVSMLVHIILDEDLTWSDFTLGVMSAYCSAPSLRTFHFYVQDGFVVVTNWGGPEEEMEFIDRWDHLHRPSVVLDEAGTGINGIHATHEHPNHSKCIIAQHLNSPLHLILVRFHAKLKIMVTEFLIALDFGLGLLIVALLPWTAWIPHSDKSDCDACRSDPTRPIPHPATEHPAITSKSMPQEPATEVASQAEEDTFGQALLKILEEWERKGNRTSSSTSNSTPSTRQRGIGHEIGR</sequence>
<feature type="compositionally biased region" description="Low complexity" evidence="1">
    <location>
        <begin position="450"/>
        <end position="461"/>
    </location>
</feature>
<reference evidence="3" key="1">
    <citation type="submission" date="2023-03" db="EMBL/GenBank/DDBJ databases">
        <title>Massive genome expansion in bonnet fungi (Mycena s.s.) driven by repeated elements and novel gene families across ecological guilds.</title>
        <authorList>
            <consortium name="Lawrence Berkeley National Laboratory"/>
            <person name="Harder C.B."/>
            <person name="Miyauchi S."/>
            <person name="Viragh M."/>
            <person name="Kuo A."/>
            <person name="Thoen E."/>
            <person name="Andreopoulos B."/>
            <person name="Lu D."/>
            <person name="Skrede I."/>
            <person name="Drula E."/>
            <person name="Henrissat B."/>
            <person name="Morin E."/>
            <person name="Kohler A."/>
            <person name="Barry K."/>
            <person name="LaButti K."/>
            <person name="Morin E."/>
            <person name="Salamov A."/>
            <person name="Lipzen A."/>
            <person name="Mereny Z."/>
            <person name="Hegedus B."/>
            <person name="Baldrian P."/>
            <person name="Stursova M."/>
            <person name="Weitz H."/>
            <person name="Taylor A."/>
            <person name="Grigoriev I.V."/>
            <person name="Nagy L.G."/>
            <person name="Martin F."/>
            <person name="Kauserud H."/>
        </authorList>
    </citation>
    <scope>NUCLEOTIDE SEQUENCE</scope>
    <source>
        <strain evidence="3">CBHHK002</strain>
    </source>
</reference>
<proteinExistence type="predicted"/>
<feature type="region of interest" description="Disordered" evidence="1">
    <location>
        <begin position="388"/>
        <end position="427"/>
    </location>
</feature>
<protein>
    <submittedName>
        <fullName evidence="3">Uncharacterized protein</fullName>
    </submittedName>
</protein>
<evidence type="ECO:0000256" key="2">
    <source>
        <dbReference type="SAM" id="Phobius"/>
    </source>
</evidence>
<keyword evidence="4" id="KW-1185">Reference proteome</keyword>
<feature type="transmembrane region" description="Helical" evidence="2">
    <location>
        <begin position="359"/>
        <end position="380"/>
    </location>
</feature>
<keyword evidence="2" id="KW-1133">Transmembrane helix</keyword>
<evidence type="ECO:0000313" key="3">
    <source>
        <dbReference type="EMBL" id="KAJ7347691.1"/>
    </source>
</evidence>
<feature type="region of interest" description="Disordered" evidence="1">
    <location>
        <begin position="443"/>
        <end position="472"/>
    </location>
</feature>
<dbReference type="EMBL" id="JARIHO010000018">
    <property type="protein sequence ID" value="KAJ7347691.1"/>
    <property type="molecule type" value="Genomic_DNA"/>
</dbReference>
<keyword evidence="2" id="KW-0472">Membrane</keyword>
<evidence type="ECO:0000313" key="4">
    <source>
        <dbReference type="Proteomes" id="UP001218218"/>
    </source>
</evidence>
<organism evidence="3 4">
    <name type="scientific">Mycena albidolilacea</name>
    <dbReference type="NCBI Taxonomy" id="1033008"/>
    <lineage>
        <taxon>Eukaryota</taxon>
        <taxon>Fungi</taxon>
        <taxon>Dikarya</taxon>
        <taxon>Basidiomycota</taxon>
        <taxon>Agaricomycotina</taxon>
        <taxon>Agaricomycetes</taxon>
        <taxon>Agaricomycetidae</taxon>
        <taxon>Agaricales</taxon>
        <taxon>Marasmiineae</taxon>
        <taxon>Mycenaceae</taxon>
        <taxon>Mycena</taxon>
    </lineage>
</organism>
<evidence type="ECO:0000256" key="1">
    <source>
        <dbReference type="SAM" id="MobiDB-lite"/>
    </source>
</evidence>
<comment type="caution">
    <text evidence="3">The sequence shown here is derived from an EMBL/GenBank/DDBJ whole genome shotgun (WGS) entry which is preliminary data.</text>
</comment>
<name>A0AAD7A1T1_9AGAR</name>
<keyword evidence="2" id="KW-0812">Transmembrane</keyword>
<dbReference type="Proteomes" id="UP001218218">
    <property type="component" value="Unassembled WGS sequence"/>
</dbReference>
<accession>A0AAD7A1T1</accession>